<dbReference type="Proteomes" id="UP000790787">
    <property type="component" value="Chromosome 6"/>
</dbReference>
<name>A0AC58URP3_TOBAC</name>
<protein>
    <submittedName>
        <fullName evidence="2">Uncharacterized protein LOC142182106</fullName>
    </submittedName>
</protein>
<organism evidence="1 2">
    <name type="scientific">Nicotiana tabacum</name>
    <name type="common">Common tobacco</name>
    <dbReference type="NCBI Taxonomy" id="4097"/>
    <lineage>
        <taxon>Eukaryota</taxon>
        <taxon>Viridiplantae</taxon>
        <taxon>Streptophyta</taxon>
        <taxon>Embryophyta</taxon>
        <taxon>Tracheophyta</taxon>
        <taxon>Spermatophyta</taxon>
        <taxon>Magnoliopsida</taxon>
        <taxon>eudicotyledons</taxon>
        <taxon>Gunneridae</taxon>
        <taxon>Pentapetalae</taxon>
        <taxon>asterids</taxon>
        <taxon>lamiids</taxon>
        <taxon>Solanales</taxon>
        <taxon>Solanaceae</taxon>
        <taxon>Nicotianoideae</taxon>
        <taxon>Nicotianeae</taxon>
        <taxon>Nicotiana</taxon>
    </lineage>
</organism>
<reference evidence="1" key="1">
    <citation type="journal article" date="2014" name="Nat. Commun.">
        <title>The tobacco genome sequence and its comparison with those of tomato and potato.</title>
        <authorList>
            <person name="Sierro N."/>
            <person name="Battey J.N."/>
            <person name="Ouadi S."/>
            <person name="Bakaher N."/>
            <person name="Bovet L."/>
            <person name="Willig A."/>
            <person name="Goepfert S."/>
            <person name="Peitsch M.C."/>
            <person name="Ivanov N.V."/>
        </authorList>
    </citation>
    <scope>NUCLEOTIDE SEQUENCE [LARGE SCALE GENOMIC DNA]</scope>
</reference>
<proteinExistence type="predicted"/>
<reference evidence="2" key="2">
    <citation type="submission" date="2025-08" db="UniProtKB">
        <authorList>
            <consortium name="RefSeq"/>
        </authorList>
    </citation>
    <scope>IDENTIFICATION</scope>
    <source>
        <tissue evidence="2">Leaf</tissue>
    </source>
</reference>
<accession>A0AC58URP3</accession>
<gene>
    <name evidence="2" type="primary">LOC142182106</name>
</gene>
<evidence type="ECO:0000313" key="2">
    <source>
        <dbReference type="RefSeq" id="XP_075112152.1"/>
    </source>
</evidence>
<dbReference type="RefSeq" id="XP_075112152.1">
    <property type="nucleotide sequence ID" value="XM_075256051.1"/>
</dbReference>
<evidence type="ECO:0000313" key="1">
    <source>
        <dbReference type="Proteomes" id="UP000790787"/>
    </source>
</evidence>
<sequence>MSTKTAENMTWHWKSRREPGVMSHPSDGEVWKKFDQCHPGFAAEPRNIRLGLAADGFSPYGQMTHPYSCWPVIITPYNLPPGMCMSSPYMFLSLLIPGPKSPGKNIDLYLQPLIDELKQLWVDGVETYDSYKKQNFQMRAALMWTINDFLAYGMLSGWSTHGHLACPCCMGKSKAFHLKDGRQASFFDCHRQFLPIGHSFRRDKKSFLKGRVEHSPPSPRLSSEEVWNKVCDLPNIFDDRASDKLPGFGDQHNWTKQSIFSELPYWRTNIIRHNLDVMHIEKNVFDNIFNTLMDVKDKTEDNLKARMDVQAYYNHPELELKEHQGKILKPKAAYSLTKEQRKLVCEWVKGLRFPDGYASNLSRCVDMEDYKLSRMKSHDCHVFLERELHTYKKKAKNRARVEGSICEAYIIQEISTLSSHYFQPNVQTRLTKVTRNDDGYEVDAPDGCLSIFLHPGRLSGGKEGRYLTDDEWDAAQMYVLLNCEEVQQFVLIFEDELKRNSENISLEQIDKETNSRFAKWFETYVLNPANNITDERLKDLAFGPYK</sequence>
<keyword evidence="1" id="KW-1185">Reference proteome</keyword>